<dbReference type="InterPro" id="IPR016024">
    <property type="entry name" value="ARM-type_fold"/>
</dbReference>
<reference evidence="7" key="1">
    <citation type="journal article" date="2020" name="Stud. Mycol.">
        <title>101 Dothideomycetes genomes: a test case for predicting lifestyles and emergence of pathogens.</title>
        <authorList>
            <person name="Haridas S."/>
            <person name="Albert R."/>
            <person name="Binder M."/>
            <person name="Bloem J."/>
            <person name="Labutti K."/>
            <person name="Salamov A."/>
            <person name="Andreopoulos B."/>
            <person name="Baker S."/>
            <person name="Barry K."/>
            <person name="Bills G."/>
            <person name="Bluhm B."/>
            <person name="Cannon C."/>
            <person name="Castanera R."/>
            <person name="Culley D."/>
            <person name="Daum C."/>
            <person name="Ezra D."/>
            <person name="Gonzalez J."/>
            <person name="Henrissat B."/>
            <person name="Kuo A."/>
            <person name="Liang C."/>
            <person name="Lipzen A."/>
            <person name="Lutzoni F."/>
            <person name="Magnuson J."/>
            <person name="Mondo S."/>
            <person name="Nolan M."/>
            <person name="Ohm R."/>
            <person name="Pangilinan J."/>
            <person name="Park H.-J."/>
            <person name="Ramirez L."/>
            <person name="Alfaro M."/>
            <person name="Sun H."/>
            <person name="Tritt A."/>
            <person name="Yoshinaga Y."/>
            <person name="Zwiers L.-H."/>
            <person name="Turgeon B."/>
            <person name="Goodwin S."/>
            <person name="Spatafora J."/>
            <person name="Crous P."/>
            <person name="Grigoriev I."/>
        </authorList>
    </citation>
    <scope>NUCLEOTIDE SEQUENCE</scope>
    <source>
        <strain evidence="7">Tuck. ex Michener</strain>
    </source>
</reference>
<dbReference type="SUPFAM" id="SSF48371">
    <property type="entry name" value="ARM repeat"/>
    <property type="match status" value="1"/>
</dbReference>
<protein>
    <recommendedName>
        <fullName evidence="6">Vesicle tethering protein Uso1/P115-like head domain-containing protein</fullName>
    </recommendedName>
</protein>
<accession>A0A6A6GWK8</accession>
<dbReference type="Gene3D" id="1.25.10.10">
    <property type="entry name" value="Leucine-rich Repeat Variant"/>
    <property type="match status" value="1"/>
</dbReference>
<dbReference type="GO" id="GO:0006886">
    <property type="term" value="P:intracellular protein transport"/>
    <property type="evidence" value="ECO:0007669"/>
    <property type="project" value="InterPro"/>
</dbReference>
<comment type="subcellular location">
    <subcellularLocation>
        <location evidence="1">Golgi apparatus</location>
    </subcellularLocation>
</comment>
<dbReference type="GO" id="GO:0005795">
    <property type="term" value="C:Golgi stack"/>
    <property type="evidence" value="ECO:0007669"/>
    <property type="project" value="TreeGrafter"/>
</dbReference>
<dbReference type="GO" id="GO:0000139">
    <property type="term" value="C:Golgi membrane"/>
    <property type="evidence" value="ECO:0007669"/>
    <property type="project" value="InterPro"/>
</dbReference>
<evidence type="ECO:0000259" key="6">
    <source>
        <dbReference type="Pfam" id="PF04869"/>
    </source>
</evidence>
<evidence type="ECO:0000256" key="2">
    <source>
        <dbReference type="ARBA" id="ARBA00023034"/>
    </source>
</evidence>
<keyword evidence="3 4" id="KW-0175">Coiled coil</keyword>
<dbReference type="InterPro" id="IPR024095">
    <property type="entry name" value="Vesicle_P115"/>
</dbReference>
<dbReference type="Pfam" id="PF04869">
    <property type="entry name" value="Uso1_p115_head"/>
    <property type="match status" value="1"/>
</dbReference>
<dbReference type="PANTHER" id="PTHR10013:SF0">
    <property type="entry name" value="GENERAL VESICULAR TRANSPORT FACTOR P115"/>
    <property type="match status" value="1"/>
</dbReference>
<evidence type="ECO:0000256" key="4">
    <source>
        <dbReference type="SAM" id="Coils"/>
    </source>
</evidence>
<feature type="domain" description="Vesicle tethering protein Uso1/P115-like head" evidence="6">
    <location>
        <begin position="344"/>
        <end position="658"/>
    </location>
</feature>
<feature type="compositionally biased region" description="Basic and acidic residues" evidence="5">
    <location>
        <begin position="834"/>
        <end position="848"/>
    </location>
</feature>
<proteinExistence type="predicted"/>
<dbReference type="GO" id="GO:0005783">
    <property type="term" value="C:endoplasmic reticulum"/>
    <property type="evidence" value="ECO:0007669"/>
    <property type="project" value="TreeGrafter"/>
</dbReference>
<evidence type="ECO:0000256" key="5">
    <source>
        <dbReference type="SAM" id="MobiDB-lite"/>
    </source>
</evidence>
<evidence type="ECO:0000313" key="8">
    <source>
        <dbReference type="Proteomes" id="UP000800092"/>
    </source>
</evidence>
<feature type="coiled-coil region" evidence="4">
    <location>
        <begin position="681"/>
        <end position="722"/>
    </location>
</feature>
<dbReference type="GO" id="GO:0006888">
    <property type="term" value="P:endoplasmic reticulum to Golgi vesicle-mediated transport"/>
    <property type="evidence" value="ECO:0007669"/>
    <property type="project" value="TreeGrafter"/>
</dbReference>
<name>A0A6A6GWK8_VIRVR</name>
<keyword evidence="8" id="KW-1185">Reference proteome</keyword>
<dbReference type="GO" id="GO:0048280">
    <property type="term" value="P:vesicle fusion with Golgi apparatus"/>
    <property type="evidence" value="ECO:0007669"/>
    <property type="project" value="InterPro"/>
</dbReference>
<keyword evidence="2" id="KW-0333">Golgi apparatus</keyword>
<dbReference type="Proteomes" id="UP000800092">
    <property type="component" value="Unassembled WGS sequence"/>
</dbReference>
<dbReference type="InterPro" id="IPR006953">
    <property type="entry name" value="Vesicle_Uso1_P115_head"/>
</dbReference>
<dbReference type="GO" id="GO:0048211">
    <property type="term" value="P:Golgi vesicle docking"/>
    <property type="evidence" value="ECO:0007669"/>
    <property type="project" value="TreeGrafter"/>
</dbReference>
<dbReference type="EMBL" id="ML991856">
    <property type="protein sequence ID" value="KAF2229703.1"/>
    <property type="molecule type" value="Genomic_DNA"/>
</dbReference>
<feature type="region of interest" description="Disordered" evidence="5">
    <location>
        <begin position="781"/>
        <end position="801"/>
    </location>
</feature>
<dbReference type="GO" id="GO:0012507">
    <property type="term" value="C:ER to Golgi transport vesicle membrane"/>
    <property type="evidence" value="ECO:0007669"/>
    <property type="project" value="TreeGrafter"/>
</dbReference>
<evidence type="ECO:0000256" key="3">
    <source>
        <dbReference type="ARBA" id="ARBA00023054"/>
    </source>
</evidence>
<gene>
    <name evidence="7" type="ORF">EV356DRAFT_374176</name>
</gene>
<dbReference type="PANTHER" id="PTHR10013">
    <property type="entry name" value="GENERAL VESICULAR TRANSPORT FACTOR P115"/>
    <property type="match status" value="1"/>
</dbReference>
<dbReference type="FunFam" id="1.25.10.10:FF:000296">
    <property type="entry name" value="Related to transport protein USO1"/>
    <property type="match status" value="1"/>
</dbReference>
<evidence type="ECO:0000256" key="1">
    <source>
        <dbReference type="ARBA" id="ARBA00004555"/>
    </source>
</evidence>
<feature type="region of interest" description="Disordered" evidence="5">
    <location>
        <begin position="834"/>
        <end position="856"/>
    </location>
</feature>
<organism evidence="7 8">
    <name type="scientific">Viridothelium virens</name>
    <name type="common">Speckled blister lichen</name>
    <name type="synonym">Trypethelium virens</name>
    <dbReference type="NCBI Taxonomy" id="1048519"/>
    <lineage>
        <taxon>Eukaryota</taxon>
        <taxon>Fungi</taxon>
        <taxon>Dikarya</taxon>
        <taxon>Ascomycota</taxon>
        <taxon>Pezizomycotina</taxon>
        <taxon>Dothideomycetes</taxon>
        <taxon>Dothideomycetes incertae sedis</taxon>
        <taxon>Trypetheliales</taxon>
        <taxon>Trypetheliaceae</taxon>
        <taxon>Viridothelium</taxon>
    </lineage>
</organism>
<dbReference type="AlphaFoldDB" id="A0A6A6GWK8"/>
<dbReference type="OrthoDB" id="198977at2759"/>
<dbReference type="InterPro" id="IPR011989">
    <property type="entry name" value="ARM-like"/>
</dbReference>
<evidence type="ECO:0000313" key="7">
    <source>
        <dbReference type="EMBL" id="KAF2229703.1"/>
    </source>
</evidence>
<sequence>MLRMLEAQAPAKQTATDTINTLSGRLNNANLLEDRRAAILGLRSFAKEYPASVASGALRGLISSLTKDGEDVDTTKVILETLLMLFSPNERSPEASDDIALWLADEFTQRQDNITMLLDLLETPDFYSRLYSLQLITAICSARPDRTQECILSAPLGTTRLVALLDDPRDAVRNAGLLLCTDLTQSSTELQKLVAFENAFDRVFRLIEAEGSLLHGGIIVQDCLSLLANLIRGNTSNQSLFRESGCVKRVLEVLPGGSRDGTLRDGDGEDNDFENPQKGKNIWGLLAIIRMFFIQGSVSSRPNSETFQKHGFLQRALDLAFSSRWEGPIRAEALHTCADMIRGNTKLQEGFAQLQVNPFTQPTAPENGRPQTNGISKVYVIDALLDLTLRPSAPELYSSRFAACECLKAYSHGHGPIRLHFLHRAIDGHTSGEDETANVLTTLIHGPPGSWSSNPYGSWFAAVLVLHLIFDDPEAKKLLINVTEGDAENGEEVVTCIQAITGNLIDCLQREQDQRISIGYLMLLCCWLFDSDEAVNDFLGEGSSLQILVQVASNTSDDEYTILRGLSAALLGIIYEFSTKDSPISRRTLHPILTSRLGRELYIDVLKQLRRHPLIRDFEISQQGTSSLAAHGSLPSVYFDPTFIDFLKDNFSRLIRAVDRDPGIEILPSSSSTSGINRDALDDLRAELSTRLSALQKAESDILSLESALNQAHAEHKRAQETSAAEVARIKNINDALHKGHDTEVQKIHQGHRASTEYLQDQHARELEALQSRLQRAESRVQDVEQEVQDQRDRAKADSERWRAAFSDAQVERDDAREELATARREIQGVLAERDRARGEAEEARKAGGEQARQLGRMTELEQERQRIAGELADAKLRIEELMTVAQEQEVGRGEVERRVEKGRQRVEELEAQLAERDRALTKANQKVREVDEEVGEREEARKAVQGELDEMLMVMTDLEEKRAKDKVCFLFRTLMTQWLKVDPETIKSAR</sequence>